<dbReference type="AlphaFoldDB" id="D4DN89"/>
<evidence type="ECO:0000313" key="1">
    <source>
        <dbReference type="EMBL" id="EFE50807.1"/>
    </source>
</evidence>
<proteinExistence type="predicted"/>
<organism evidence="1 2">
    <name type="scientific">Neisseria elongata subsp. glycolytica ATCC 29315</name>
    <dbReference type="NCBI Taxonomy" id="546263"/>
    <lineage>
        <taxon>Bacteria</taxon>
        <taxon>Pseudomonadati</taxon>
        <taxon>Pseudomonadota</taxon>
        <taxon>Betaproteobacteria</taxon>
        <taxon>Neisseriales</taxon>
        <taxon>Neisseriaceae</taxon>
        <taxon>Neisseria</taxon>
    </lineage>
</organism>
<comment type="caution">
    <text evidence="1">The sequence shown here is derived from an EMBL/GenBank/DDBJ whole genome shotgun (WGS) entry which is preliminary data.</text>
</comment>
<gene>
    <name evidence="1" type="ORF">NEIELOOT_00517</name>
</gene>
<reference evidence="1 2" key="1">
    <citation type="submission" date="2010-02" db="EMBL/GenBank/DDBJ databases">
        <authorList>
            <person name="Weinstock G."/>
            <person name="Sodergren E."/>
            <person name="Clifton S."/>
            <person name="Fulton L."/>
            <person name="Fulton B."/>
            <person name="Courtney L."/>
            <person name="Fronick C."/>
            <person name="Harrison M."/>
            <person name="Strong C."/>
            <person name="Farmer C."/>
            <person name="Delahaunty K."/>
            <person name="Markovic C."/>
            <person name="Hall O."/>
            <person name="Minx P."/>
            <person name="Tomlinson C."/>
            <person name="Mitreva M."/>
            <person name="Nelson J."/>
            <person name="Hou S."/>
            <person name="Wollam A."/>
            <person name="Pepin K.H."/>
            <person name="Johnson M."/>
            <person name="Bhonagiri V."/>
            <person name="Zhang X."/>
            <person name="Suruliraj S."/>
            <person name="Warren W."/>
            <person name="Chinwalla A."/>
            <person name="Mardis E.R."/>
            <person name="Wilson R.K."/>
        </authorList>
    </citation>
    <scope>NUCLEOTIDE SEQUENCE [LARGE SCALE GENOMIC DNA]</scope>
    <source>
        <strain evidence="1 2">ATCC 29315</strain>
    </source>
</reference>
<protein>
    <submittedName>
        <fullName evidence="1">Uncharacterized protein</fullName>
    </submittedName>
</protein>
<dbReference type="Proteomes" id="UP000005536">
    <property type="component" value="Unassembled WGS sequence"/>
</dbReference>
<sequence length="71" mass="8295">MFCRAVWFVRPSDCRKIKRPSENHTAFCCRTTANNAIGRHYIAALTIFAARAFRRPPVLIGRIKRRFSRTL</sequence>
<evidence type="ECO:0000313" key="2">
    <source>
        <dbReference type="Proteomes" id="UP000005536"/>
    </source>
</evidence>
<dbReference type="EMBL" id="ADBF01000012">
    <property type="protein sequence ID" value="EFE50807.1"/>
    <property type="molecule type" value="Genomic_DNA"/>
</dbReference>
<accession>D4DN89</accession>
<name>D4DN89_NEIEG</name>